<evidence type="ECO:0000256" key="4">
    <source>
        <dbReference type="ARBA" id="ARBA00023163"/>
    </source>
</evidence>
<dbReference type="PANTHER" id="PTHR30055:SF241">
    <property type="entry name" value="TRANSCRIPTIONAL REGULATORY PROTEIN"/>
    <property type="match status" value="1"/>
</dbReference>
<dbReference type="PROSITE" id="PS50977">
    <property type="entry name" value="HTH_TETR_2"/>
    <property type="match status" value="1"/>
</dbReference>
<evidence type="ECO:0000256" key="5">
    <source>
        <dbReference type="PROSITE-ProRule" id="PRU00335"/>
    </source>
</evidence>
<dbReference type="Proteomes" id="UP000233750">
    <property type="component" value="Unassembled WGS sequence"/>
</dbReference>
<organism evidence="8 9">
    <name type="scientific">Amycolatopsis echigonensis</name>
    <dbReference type="NCBI Taxonomy" id="2576905"/>
    <lineage>
        <taxon>Bacteria</taxon>
        <taxon>Bacillati</taxon>
        <taxon>Actinomycetota</taxon>
        <taxon>Actinomycetes</taxon>
        <taxon>Pseudonocardiales</taxon>
        <taxon>Pseudonocardiaceae</taxon>
        <taxon>Amycolatopsis</taxon>
    </lineage>
</organism>
<comment type="caution">
    <text evidence="8">The sequence shown here is derived from an EMBL/GenBank/DDBJ whole genome shotgun (WGS) entry which is preliminary data.</text>
</comment>
<gene>
    <name evidence="8" type="ORF">ATK30_5025</name>
</gene>
<dbReference type="AlphaFoldDB" id="A0A2N3WJU9"/>
<dbReference type="OrthoDB" id="7252896at2"/>
<proteinExistence type="predicted"/>
<keyword evidence="2" id="KW-0805">Transcription regulation</keyword>
<dbReference type="EMBL" id="PJMY01000003">
    <property type="protein sequence ID" value="PKV94153.1"/>
    <property type="molecule type" value="Genomic_DNA"/>
</dbReference>
<evidence type="ECO:0000259" key="7">
    <source>
        <dbReference type="PROSITE" id="PS50977"/>
    </source>
</evidence>
<reference evidence="8 9" key="1">
    <citation type="submission" date="2017-12" db="EMBL/GenBank/DDBJ databases">
        <title>Sequencing the genomes of 1000 Actinobacteria strains.</title>
        <authorList>
            <person name="Klenk H.-P."/>
        </authorList>
    </citation>
    <scope>NUCLEOTIDE SEQUENCE [LARGE SCALE GENOMIC DNA]</scope>
    <source>
        <strain evidence="8 9">DSM 45165</strain>
    </source>
</reference>
<feature type="domain" description="HTH tetR-type" evidence="7">
    <location>
        <begin position="10"/>
        <end position="70"/>
    </location>
</feature>
<dbReference type="GO" id="GO:0003700">
    <property type="term" value="F:DNA-binding transcription factor activity"/>
    <property type="evidence" value="ECO:0007669"/>
    <property type="project" value="TreeGrafter"/>
</dbReference>
<evidence type="ECO:0000256" key="3">
    <source>
        <dbReference type="ARBA" id="ARBA00023125"/>
    </source>
</evidence>
<protein>
    <submittedName>
        <fullName evidence="8">TetR family transcriptional regulator</fullName>
    </submittedName>
</protein>
<dbReference type="SUPFAM" id="SSF46689">
    <property type="entry name" value="Homeodomain-like"/>
    <property type="match status" value="1"/>
</dbReference>
<dbReference type="InterPro" id="IPR050109">
    <property type="entry name" value="HTH-type_TetR-like_transc_reg"/>
</dbReference>
<evidence type="ECO:0000313" key="9">
    <source>
        <dbReference type="Proteomes" id="UP000233750"/>
    </source>
</evidence>
<evidence type="ECO:0000256" key="2">
    <source>
        <dbReference type="ARBA" id="ARBA00023015"/>
    </source>
</evidence>
<name>A0A2N3WJU9_9PSEU</name>
<dbReference type="InterPro" id="IPR036271">
    <property type="entry name" value="Tet_transcr_reg_TetR-rel_C_sf"/>
</dbReference>
<accession>A0A2N3WJU9</accession>
<dbReference type="InterPro" id="IPR009057">
    <property type="entry name" value="Homeodomain-like_sf"/>
</dbReference>
<dbReference type="PANTHER" id="PTHR30055">
    <property type="entry name" value="HTH-TYPE TRANSCRIPTIONAL REGULATOR RUTR"/>
    <property type="match status" value="1"/>
</dbReference>
<dbReference type="SUPFAM" id="SSF48498">
    <property type="entry name" value="Tetracyclin repressor-like, C-terminal domain"/>
    <property type="match status" value="1"/>
</dbReference>
<feature type="DNA-binding region" description="H-T-H motif" evidence="5">
    <location>
        <begin position="33"/>
        <end position="52"/>
    </location>
</feature>
<dbReference type="PRINTS" id="PR00455">
    <property type="entry name" value="HTHTETR"/>
</dbReference>
<keyword evidence="9" id="KW-1185">Reference proteome</keyword>
<feature type="region of interest" description="Disordered" evidence="6">
    <location>
        <begin position="204"/>
        <end position="225"/>
    </location>
</feature>
<dbReference type="Pfam" id="PF00440">
    <property type="entry name" value="TetR_N"/>
    <property type="match status" value="1"/>
</dbReference>
<evidence type="ECO:0000256" key="6">
    <source>
        <dbReference type="SAM" id="MobiDB-lite"/>
    </source>
</evidence>
<evidence type="ECO:0000313" key="8">
    <source>
        <dbReference type="EMBL" id="PKV94153.1"/>
    </source>
</evidence>
<sequence>MTGRTRPTRAETRRRILDAAFAVFGEQGIAATKLTEVAAAAGLTKGAVYSSFASKDELVLALMEEHAAHRLEASLASFAEAGDGGAGLANVAAVLMYEMRADAVWHRLLAEFFAMAHHDDRRRDALRRRRREVRDTIARALNRLAEGLDLELPLPAEEFAVVLLALSNGLAVEADIDDEAVPDGLLGRVLTLIAGDAVAKVQAAASDPAVQPPPERKSPSSPRTR</sequence>
<dbReference type="RefSeq" id="WP_101437627.1">
    <property type="nucleotide sequence ID" value="NZ_PJMY01000003.1"/>
</dbReference>
<keyword evidence="4" id="KW-0804">Transcription</keyword>
<dbReference type="Gene3D" id="1.10.357.10">
    <property type="entry name" value="Tetracycline Repressor, domain 2"/>
    <property type="match status" value="1"/>
</dbReference>
<keyword evidence="3 5" id="KW-0238">DNA-binding</keyword>
<evidence type="ECO:0000256" key="1">
    <source>
        <dbReference type="ARBA" id="ARBA00022491"/>
    </source>
</evidence>
<keyword evidence="1" id="KW-0678">Repressor</keyword>
<dbReference type="InterPro" id="IPR039538">
    <property type="entry name" value="BetI_C"/>
</dbReference>
<dbReference type="InterPro" id="IPR001647">
    <property type="entry name" value="HTH_TetR"/>
</dbReference>
<dbReference type="Pfam" id="PF13977">
    <property type="entry name" value="TetR_C_6"/>
    <property type="match status" value="1"/>
</dbReference>
<dbReference type="GO" id="GO:0000976">
    <property type="term" value="F:transcription cis-regulatory region binding"/>
    <property type="evidence" value="ECO:0007669"/>
    <property type="project" value="TreeGrafter"/>
</dbReference>